<dbReference type="SUPFAM" id="SSF53623">
    <property type="entry name" value="MurD-like peptide ligases, catalytic domain"/>
    <property type="match status" value="1"/>
</dbReference>
<dbReference type="SUPFAM" id="SSF53244">
    <property type="entry name" value="MurD-like peptide ligases, peptide-binding domain"/>
    <property type="match status" value="1"/>
</dbReference>
<feature type="domain" description="Mur ligase C-terminal" evidence="11">
    <location>
        <begin position="310"/>
        <end position="436"/>
    </location>
</feature>
<keyword evidence="6 10" id="KW-0067">ATP-binding</keyword>
<evidence type="ECO:0000259" key="12">
    <source>
        <dbReference type="Pfam" id="PF08245"/>
    </source>
</evidence>
<evidence type="ECO:0000259" key="11">
    <source>
        <dbReference type="Pfam" id="PF02875"/>
    </source>
</evidence>
<dbReference type="PANTHER" id="PTHR11136:SF0">
    <property type="entry name" value="DIHYDROFOLATE SYNTHETASE-RELATED"/>
    <property type="match status" value="1"/>
</dbReference>
<dbReference type="Pfam" id="PF02875">
    <property type="entry name" value="Mur_ligase_C"/>
    <property type="match status" value="1"/>
</dbReference>
<dbReference type="GO" id="GO:0008841">
    <property type="term" value="F:dihydrofolate synthase activity"/>
    <property type="evidence" value="ECO:0007669"/>
    <property type="project" value="TreeGrafter"/>
</dbReference>
<sequence length="451" mass="47591">MSDLREVYAELLARQPENQVEVRLDATRRAAELLGNVHTAAPVIHIAGTNGKSSTARMIDSLLTAHDLRVGRFTSPHLASVTERISVDSEPVPEQDFVRIYREIEPYLQMVDAELAREGRARLTFFEALTVLAFAVFADAPVDVVVLEAGLGGEWDATNVADGQVCVFTPISVDHAALLGDSPAQIARTKAGILDRHIAEGPAPLVAVGEQPEEALAALAERIESAGLTAVYAGTGFGLLARERAVDGQLISVQTAAGRYEDLLLPVHGLHQAGNAALAIAAVELFLTGGERALDRELVGDGLAAVTTPGRLEVVRRAPTVVLDAAHNPSGAAGLAAALGDAFHFSTTIGVLAVFRDKDVHGLLSSLVEAFDRVIVTRSLSPRALQPAELEELALQWWDDENVIAEPDMEAALVRAVHEAQATGDEAGAGIVVTGSVSTVAEARALLKGEV</sequence>
<evidence type="ECO:0000256" key="6">
    <source>
        <dbReference type="ARBA" id="ARBA00022840"/>
    </source>
</evidence>
<evidence type="ECO:0000256" key="1">
    <source>
        <dbReference type="ARBA" id="ARBA00008276"/>
    </source>
</evidence>
<comment type="caution">
    <text evidence="13">The sequence shown here is derived from an EMBL/GenBank/DDBJ whole genome shotgun (WGS) entry which is preliminary data.</text>
</comment>
<protein>
    <recommendedName>
        <fullName evidence="2">tetrahydrofolate synthase</fullName>
        <ecNumber evidence="2">6.3.2.17</ecNumber>
    </recommendedName>
    <alternativeName>
        <fullName evidence="8">Tetrahydrofolylpolyglutamate synthase</fullName>
    </alternativeName>
</protein>
<comment type="catalytic activity">
    <reaction evidence="9">
        <text>(6S)-5,6,7,8-tetrahydrofolyl-(gamma-L-Glu)(n) + L-glutamate + ATP = (6S)-5,6,7,8-tetrahydrofolyl-(gamma-L-Glu)(n+1) + ADP + phosphate + H(+)</text>
        <dbReference type="Rhea" id="RHEA:10580"/>
        <dbReference type="Rhea" id="RHEA-COMP:14738"/>
        <dbReference type="Rhea" id="RHEA-COMP:14740"/>
        <dbReference type="ChEBI" id="CHEBI:15378"/>
        <dbReference type="ChEBI" id="CHEBI:29985"/>
        <dbReference type="ChEBI" id="CHEBI:30616"/>
        <dbReference type="ChEBI" id="CHEBI:43474"/>
        <dbReference type="ChEBI" id="CHEBI:141005"/>
        <dbReference type="ChEBI" id="CHEBI:456216"/>
        <dbReference type="EC" id="6.3.2.17"/>
    </reaction>
</comment>
<evidence type="ECO:0000256" key="7">
    <source>
        <dbReference type="ARBA" id="ARBA00022842"/>
    </source>
</evidence>
<dbReference type="InterPro" id="IPR013221">
    <property type="entry name" value="Mur_ligase_cen"/>
</dbReference>
<evidence type="ECO:0000256" key="10">
    <source>
        <dbReference type="PIRNR" id="PIRNR001563"/>
    </source>
</evidence>
<dbReference type="Proteomes" id="UP000616114">
    <property type="component" value="Unassembled WGS sequence"/>
</dbReference>
<dbReference type="Gene3D" id="3.90.190.20">
    <property type="entry name" value="Mur ligase, C-terminal domain"/>
    <property type="match status" value="1"/>
</dbReference>
<evidence type="ECO:0000256" key="3">
    <source>
        <dbReference type="ARBA" id="ARBA00022598"/>
    </source>
</evidence>
<evidence type="ECO:0000313" key="13">
    <source>
        <dbReference type="EMBL" id="GGA20743.1"/>
    </source>
</evidence>
<dbReference type="RefSeq" id="WP_188551209.1">
    <property type="nucleotide sequence ID" value="NZ_BMFY01000011.1"/>
</dbReference>
<keyword evidence="7" id="KW-0460">Magnesium</keyword>
<keyword evidence="5 10" id="KW-0547">Nucleotide-binding</keyword>
<dbReference type="PANTHER" id="PTHR11136">
    <property type="entry name" value="FOLYLPOLYGLUTAMATE SYNTHASE-RELATED"/>
    <property type="match status" value="1"/>
</dbReference>
<dbReference type="GO" id="GO:0004326">
    <property type="term" value="F:tetrahydrofolylpolyglutamate synthase activity"/>
    <property type="evidence" value="ECO:0007669"/>
    <property type="project" value="UniProtKB-EC"/>
</dbReference>
<keyword evidence="3 10" id="KW-0436">Ligase</keyword>
<reference evidence="13" key="1">
    <citation type="journal article" date="2014" name="Int. J. Syst. Evol. Microbiol.">
        <title>Complete genome sequence of Corynebacterium casei LMG S-19264T (=DSM 44701T), isolated from a smear-ripened cheese.</title>
        <authorList>
            <consortium name="US DOE Joint Genome Institute (JGI-PGF)"/>
            <person name="Walter F."/>
            <person name="Albersmeier A."/>
            <person name="Kalinowski J."/>
            <person name="Ruckert C."/>
        </authorList>
    </citation>
    <scope>NUCLEOTIDE SEQUENCE</scope>
    <source>
        <strain evidence="13">CGMCC 1.12785</strain>
    </source>
</reference>
<dbReference type="GO" id="GO:0005524">
    <property type="term" value="F:ATP binding"/>
    <property type="evidence" value="ECO:0007669"/>
    <property type="project" value="UniProtKB-KW"/>
</dbReference>
<dbReference type="Pfam" id="PF08245">
    <property type="entry name" value="Mur_ligase_M"/>
    <property type="match status" value="1"/>
</dbReference>
<reference evidence="13" key="2">
    <citation type="submission" date="2020-09" db="EMBL/GenBank/DDBJ databases">
        <authorList>
            <person name="Sun Q."/>
            <person name="Zhou Y."/>
        </authorList>
    </citation>
    <scope>NUCLEOTIDE SEQUENCE</scope>
    <source>
        <strain evidence="13">CGMCC 1.12785</strain>
    </source>
</reference>
<evidence type="ECO:0000256" key="5">
    <source>
        <dbReference type="ARBA" id="ARBA00022741"/>
    </source>
</evidence>
<evidence type="ECO:0000256" key="4">
    <source>
        <dbReference type="ARBA" id="ARBA00022723"/>
    </source>
</evidence>
<dbReference type="PIRSF" id="PIRSF001563">
    <property type="entry name" value="Folylpolyglu_synth"/>
    <property type="match status" value="1"/>
</dbReference>
<dbReference type="GO" id="GO:0046872">
    <property type="term" value="F:metal ion binding"/>
    <property type="evidence" value="ECO:0007669"/>
    <property type="project" value="UniProtKB-KW"/>
</dbReference>
<feature type="domain" description="Mur ligase central" evidence="12">
    <location>
        <begin position="46"/>
        <end position="283"/>
    </location>
</feature>
<keyword evidence="4" id="KW-0479">Metal-binding</keyword>
<dbReference type="InterPro" id="IPR036615">
    <property type="entry name" value="Mur_ligase_C_dom_sf"/>
</dbReference>
<dbReference type="EC" id="6.3.2.17" evidence="2"/>
<organism evidence="13 14">
    <name type="scientific">Sediminivirga luteola</name>
    <dbReference type="NCBI Taxonomy" id="1774748"/>
    <lineage>
        <taxon>Bacteria</taxon>
        <taxon>Bacillati</taxon>
        <taxon>Actinomycetota</taxon>
        <taxon>Actinomycetes</taxon>
        <taxon>Micrococcales</taxon>
        <taxon>Brevibacteriaceae</taxon>
        <taxon>Sediminivirga</taxon>
    </lineage>
</organism>
<dbReference type="Gene3D" id="3.40.1190.10">
    <property type="entry name" value="Mur-like, catalytic domain"/>
    <property type="match status" value="1"/>
</dbReference>
<accession>A0A8J2TZF5</accession>
<dbReference type="EMBL" id="BMFY01000011">
    <property type="protein sequence ID" value="GGA20743.1"/>
    <property type="molecule type" value="Genomic_DNA"/>
</dbReference>
<dbReference type="NCBIfam" id="TIGR01499">
    <property type="entry name" value="folC"/>
    <property type="match status" value="1"/>
</dbReference>
<comment type="similarity">
    <text evidence="1 10">Belongs to the folylpolyglutamate synthase family.</text>
</comment>
<keyword evidence="14" id="KW-1185">Reference proteome</keyword>
<evidence type="ECO:0000313" key="14">
    <source>
        <dbReference type="Proteomes" id="UP000616114"/>
    </source>
</evidence>
<dbReference type="InterPro" id="IPR004101">
    <property type="entry name" value="Mur_ligase_C"/>
</dbReference>
<dbReference type="GO" id="GO:0005737">
    <property type="term" value="C:cytoplasm"/>
    <property type="evidence" value="ECO:0007669"/>
    <property type="project" value="TreeGrafter"/>
</dbReference>
<proteinExistence type="inferred from homology"/>
<evidence type="ECO:0000256" key="9">
    <source>
        <dbReference type="ARBA" id="ARBA00047493"/>
    </source>
</evidence>
<dbReference type="InterPro" id="IPR001645">
    <property type="entry name" value="Folylpolyglutamate_synth"/>
</dbReference>
<name>A0A8J2TZF5_9MICO</name>
<evidence type="ECO:0000256" key="2">
    <source>
        <dbReference type="ARBA" id="ARBA00013025"/>
    </source>
</evidence>
<gene>
    <name evidence="13" type="ORF">GCM10011333_24800</name>
</gene>
<dbReference type="InterPro" id="IPR036565">
    <property type="entry name" value="Mur-like_cat_sf"/>
</dbReference>
<evidence type="ECO:0000256" key="8">
    <source>
        <dbReference type="ARBA" id="ARBA00030592"/>
    </source>
</evidence>
<dbReference type="AlphaFoldDB" id="A0A8J2TZF5"/>